<dbReference type="Gene3D" id="1.20.900.10">
    <property type="entry name" value="Dbl homology (DH) domain"/>
    <property type="match status" value="1"/>
</dbReference>
<evidence type="ECO:0000259" key="2">
    <source>
        <dbReference type="PROSITE" id="PS50010"/>
    </source>
</evidence>
<dbReference type="GO" id="GO:0005085">
    <property type="term" value="F:guanyl-nucleotide exchange factor activity"/>
    <property type="evidence" value="ECO:0007669"/>
    <property type="project" value="InterPro"/>
</dbReference>
<dbReference type="PROSITE" id="PS50010">
    <property type="entry name" value="DH_2"/>
    <property type="match status" value="1"/>
</dbReference>
<keyword evidence="4" id="KW-1185">Reference proteome</keyword>
<evidence type="ECO:0000313" key="4">
    <source>
        <dbReference type="Proteomes" id="UP000789572"/>
    </source>
</evidence>
<feature type="domain" description="DH" evidence="2">
    <location>
        <begin position="42"/>
        <end position="212"/>
    </location>
</feature>
<feature type="compositionally biased region" description="Low complexity" evidence="1">
    <location>
        <begin position="494"/>
        <end position="510"/>
    </location>
</feature>
<comment type="caution">
    <text evidence="3">The sequence shown here is derived from an EMBL/GenBank/DDBJ whole genome shotgun (WGS) entry which is preliminary data.</text>
</comment>
<name>A0A9N8WFB4_9GLOM</name>
<proteinExistence type="predicted"/>
<evidence type="ECO:0000256" key="1">
    <source>
        <dbReference type="SAM" id="MobiDB-lite"/>
    </source>
</evidence>
<dbReference type="SUPFAM" id="SSF50729">
    <property type="entry name" value="PH domain-like"/>
    <property type="match status" value="2"/>
</dbReference>
<gene>
    <name evidence="3" type="ORF">POCULU_LOCUS1618</name>
</gene>
<dbReference type="PANTHER" id="PTHR45924">
    <property type="entry name" value="FI17866P1"/>
    <property type="match status" value="1"/>
</dbReference>
<feature type="compositionally biased region" description="Polar residues" evidence="1">
    <location>
        <begin position="26"/>
        <end position="36"/>
    </location>
</feature>
<sequence>MDMPIAATAQPIGGDSNYYYPPQPITPSVETSQQISAKPPEKSRNLVTDLIETEKEYVENIKILLQKVTACWSPDNLPPQQLDTIFRCVEAIYKLNKRFSSKLSKIGTNPQAAQNLADLLMSWIDEMEGPYTRFCQSFMRGFDSWPAIIEHTLLQETLAAISSSRNERVSLDYYFELPFARLHYYKKLYMKLFKTTDPTSDVCQLLQIANDRLDALISLEYQAKAPEIPNFDDTLNDGSTYASEPPDHTQVLEHVNKYPRPAWNFGLTELEQQLDVTKVRDLFNKEPKKVKVALQPSSLPFQREIVMHDDFITIVRYADGDIMHRAHLFLLTDLLLICQTYSAEDRIRNPSMEFWLLYPPLSGRHLVIRDVKDSTDDIIEVTVMKREKIYFRAESKEIKDEWLKEFERVITFSATVDVRPQVKTNTPSSLHKSPSTPQLRTPTSPSDVVNSGSSASPVMGLPRSPANGSPASPVMGLPRSPVSGSPASPVMGLPTSPVSGSPVSPMMGLPRSPPNGSPGSPEKELPMNSMRRLSASANKGLPSRPSAGLQMNLANGVPRSRTPEPPRSAGDYPGGLNPYPSEQGRYSDSDLSRNAHFGADAALSANNPLKRSNSLNSLASVSTIASVKETLYQTPPCEVSIWKNGDWVLLTRKERCLVEVRLSTQNKGCWAIILERSGRMVLNAWVHPTTSIRRESPTDISLSCELASRQEYYRVNCLSQTEADKFQQSLQKIKYLKPDLPTPLPSVMAPQIFVSRSSSLASANGQPPKEAEAVVTQVMEARCRLFLQNDHGVWTSLGWGNMKLLLEISSHRKRIIINSDKNKSKLIDSIVWEDGVEKVGKAGVAITLKRLDSNVRIVYMMQMKDEKTAVKTIEMIKEKKLK</sequence>
<dbReference type="SUPFAM" id="SSF48065">
    <property type="entry name" value="DBL homology domain (DH-domain)"/>
    <property type="match status" value="1"/>
</dbReference>
<feature type="region of interest" description="Disordered" evidence="1">
    <location>
        <begin position="423"/>
        <end position="589"/>
    </location>
</feature>
<dbReference type="PANTHER" id="PTHR45924:SF2">
    <property type="entry name" value="FI17866P1"/>
    <property type="match status" value="1"/>
</dbReference>
<dbReference type="Pfam" id="PF00621">
    <property type="entry name" value="RhoGEF"/>
    <property type="match status" value="1"/>
</dbReference>
<protein>
    <submittedName>
        <fullName evidence="3">2797_t:CDS:1</fullName>
    </submittedName>
</protein>
<reference evidence="3" key="1">
    <citation type="submission" date="2021-06" db="EMBL/GenBank/DDBJ databases">
        <authorList>
            <person name="Kallberg Y."/>
            <person name="Tangrot J."/>
            <person name="Rosling A."/>
        </authorList>
    </citation>
    <scope>NUCLEOTIDE SEQUENCE</scope>
    <source>
        <strain evidence="3">IA702</strain>
    </source>
</reference>
<organism evidence="3 4">
    <name type="scientific">Paraglomus occultum</name>
    <dbReference type="NCBI Taxonomy" id="144539"/>
    <lineage>
        <taxon>Eukaryota</taxon>
        <taxon>Fungi</taxon>
        <taxon>Fungi incertae sedis</taxon>
        <taxon>Mucoromycota</taxon>
        <taxon>Glomeromycotina</taxon>
        <taxon>Glomeromycetes</taxon>
        <taxon>Paraglomerales</taxon>
        <taxon>Paraglomeraceae</taxon>
        <taxon>Paraglomus</taxon>
    </lineage>
</organism>
<evidence type="ECO:0000313" key="3">
    <source>
        <dbReference type="EMBL" id="CAG8482316.1"/>
    </source>
</evidence>
<dbReference type="Gene3D" id="2.30.29.30">
    <property type="entry name" value="Pleckstrin-homology domain (PH domain)/Phosphotyrosine-binding domain (PTB)"/>
    <property type="match status" value="2"/>
</dbReference>
<dbReference type="Proteomes" id="UP000789572">
    <property type="component" value="Unassembled WGS sequence"/>
</dbReference>
<dbReference type="OrthoDB" id="6244550at2759"/>
<dbReference type="SMART" id="SM00325">
    <property type="entry name" value="RhoGEF"/>
    <property type="match status" value="1"/>
</dbReference>
<dbReference type="InterPro" id="IPR011993">
    <property type="entry name" value="PH-like_dom_sf"/>
</dbReference>
<dbReference type="InterPro" id="IPR001849">
    <property type="entry name" value="PH_domain"/>
</dbReference>
<dbReference type="GO" id="GO:0031267">
    <property type="term" value="F:small GTPase binding"/>
    <property type="evidence" value="ECO:0007669"/>
    <property type="project" value="TreeGrafter"/>
</dbReference>
<dbReference type="InterPro" id="IPR000219">
    <property type="entry name" value="DH_dom"/>
</dbReference>
<dbReference type="EMBL" id="CAJVPJ010000127">
    <property type="protein sequence ID" value="CAG8482316.1"/>
    <property type="molecule type" value="Genomic_DNA"/>
</dbReference>
<feature type="compositionally biased region" description="Polar residues" evidence="1">
    <location>
        <begin position="423"/>
        <end position="456"/>
    </location>
</feature>
<dbReference type="InterPro" id="IPR035899">
    <property type="entry name" value="DBL_dom_sf"/>
</dbReference>
<dbReference type="AlphaFoldDB" id="A0A9N8WFB4"/>
<dbReference type="SMART" id="SM00233">
    <property type="entry name" value="PH"/>
    <property type="match status" value="1"/>
</dbReference>
<accession>A0A9N8WFB4</accession>
<feature type="region of interest" description="Disordered" evidence="1">
    <location>
        <begin position="16"/>
        <end position="41"/>
    </location>
</feature>
<dbReference type="CDD" id="cd00821">
    <property type="entry name" value="PH"/>
    <property type="match status" value="1"/>
</dbReference>